<feature type="coiled-coil region" evidence="1">
    <location>
        <begin position="284"/>
        <end position="318"/>
    </location>
</feature>
<protein>
    <submittedName>
        <fullName evidence="4">Uncharacterized protein LOC100743818</fullName>
    </submittedName>
</protein>
<feature type="compositionally biased region" description="Polar residues" evidence="2">
    <location>
        <begin position="1"/>
        <end position="12"/>
    </location>
</feature>
<evidence type="ECO:0000313" key="3">
    <source>
        <dbReference type="Proteomes" id="UP000515180"/>
    </source>
</evidence>
<sequence length="455" mass="49888">MTRPPLNTSKSGNVIDENRRPSNKALKFKKSITTASRKFNSTVKTLDRLVGGADVPEESGDVSKPSEETVEQTVVVESTSSVKTEDGKLIRTAGPCCTCMSQVPGSTGDKKVDEMIDYVHQNLQEAGKALATLGENFEHDSKLMFADIFGRIQQWIGLVQNKLDICKNEIESLRKELIARACEIDNLRRLLAECEEREKSVATTQTVEPKINLGSPEVPVPEVVTMANPAYESVTEGIPAGNTEREPTVIKESVAMKEPENIEIICTDVAIQSILKDKDRMRREIELEAEIARLRKENERIIKERAEYENAIQRALLRGVSSLNVEALRVMRCPPIPCCTPCAPCPASAMEPIVSCKKEGASAAIAKGCVTQRSGTCGKTAVREQGCYTVKRPCASPCCSVGKSRKSASNNSMVFLLHQGDTENICDSNNTPMSRVCGSPVMKKIEIPPCPRFII</sequence>
<evidence type="ECO:0000256" key="2">
    <source>
        <dbReference type="SAM" id="MobiDB-lite"/>
    </source>
</evidence>
<keyword evidence="1" id="KW-0175">Coiled coil</keyword>
<dbReference type="GeneID" id="100743818"/>
<gene>
    <name evidence="4" type="primary">LOC100743818</name>
</gene>
<dbReference type="Proteomes" id="UP000515180">
    <property type="component" value="Unplaced"/>
</dbReference>
<name>A0A6P6FKA6_BOMIM</name>
<accession>A0A6P6FKA6</accession>
<reference evidence="4" key="1">
    <citation type="submission" date="2025-08" db="UniProtKB">
        <authorList>
            <consortium name="RefSeq"/>
        </authorList>
    </citation>
    <scope>IDENTIFICATION</scope>
</reference>
<organism evidence="3 4">
    <name type="scientific">Bombus impatiens</name>
    <name type="common">Bumblebee</name>
    <dbReference type="NCBI Taxonomy" id="132113"/>
    <lineage>
        <taxon>Eukaryota</taxon>
        <taxon>Metazoa</taxon>
        <taxon>Ecdysozoa</taxon>
        <taxon>Arthropoda</taxon>
        <taxon>Hexapoda</taxon>
        <taxon>Insecta</taxon>
        <taxon>Pterygota</taxon>
        <taxon>Neoptera</taxon>
        <taxon>Endopterygota</taxon>
        <taxon>Hymenoptera</taxon>
        <taxon>Apocrita</taxon>
        <taxon>Aculeata</taxon>
        <taxon>Apoidea</taxon>
        <taxon>Anthophila</taxon>
        <taxon>Apidae</taxon>
        <taxon>Bombus</taxon>
        <taxon>Pyrobombus</taxon>
    </lineage>
</organism>
<proteinExistence type="predicted"/>
<evidence type="ECO:0000256" key="1">
    <source>
        <dbReference type="SAM" id="Coils"/>
    </source>
</evidence>
<feature type="region of interest" description="Disordered" evidence="2">
    <location>
        <begin position="1"/>
        <end position="26"/>
    </location>
</feature>
<dbReference type="RefSeq" id="XP_024228427.1">
    <property type="nucleotide sequence ID" value="XM_024372659.2"/>
</dbReference>
<dbReference type="OrthoDB" id="1859733at2759"/>
<keyword evidence="3" id="KW-1185">Reference proteome</keyword>
<dbReference type="KEGG" id="bim:100743818"/>
<evidence type="ECO:0000313" key="4">
    <source>
        <dbReference type="RefSeq" id="XP_024228427.1"/>
    </source>
</evidence>
<dbReference type="AlphaFoldDB" id="A0A6P6FKA6"/>